<evidence type="ECO:0000313" key="2">
    <source>
        <dbReference type="EMBL" id="MFC4597755.1"/>
    </source>
</evidence>
<dbReference type="InterPro" id="IPR013830">
    <property type="entry name" value="SGNH_hydro"/>
</dbReference>
<dbReference type="Proteomes" id="UP001596028">
    <property type="component" value="Unassembled WGS sequence"/>
</dbReference>
<feature type="domain" description="SGNH hydrolase-type esterase" evidence="1">
    <location>
        <begin position="141"/>
        <end position="294"/>
    </location>
</feature>
<dbReference type="GO" id="GO:0016787">
    <property type="term" value="F:hydrolase activity"/>
    <property type="evidence" value="ECO:0007669"/>
    <property type="project" value="UniProtKB-KW"/>
</dbReference>
<keyword evidence="3" id="KW-1185">Reference proteome</keyword>
<dbReference type="SUPFAM" id="SSF52266">
    <property type="entry name" value="SGNH hydrolase"/>
    <property type="match status" value="1"/>
</dbReference>
<name>A0ABV9FAC3_9BACL</name>
<dbReference type="Pfam" id="PF13472">
    <property type="entry name" value="Lipase_GDSL_2"/>
    <property type="match status" value="1"/>
</dbReference>
<sequence>MPEMKVENIALDYEGTWSAKASAEAGLGSLHETCGAADQDAAARWQGAFRSAKIYAATGDYGIAEIWVDGKRRRVVDLYSSSERHGMLVCSLDDLEAGFHTLEIRKSGRKNERSSSCRLNLDYLELDFIRPSNVHYRQIVCIGDSITFGANVDDRPRGLFGRKLQGMLAVPVSVHGLSGATIRTVTSVLDAVAAPRKPDLLLWLAGMNDESPYAPMVQGIDRVREQMPDTELIVSNIPYNTYYSEDQNRRKADEVRQACREKSVPCIDLYGMTYGNDWLHRPENTVHPNSEGHSVIASAFYREIMRRCSSTARPPLPSTAD</sequence>
<evidence type="ECO:0000313" key="3">
    <source>
        <dbReference type="Proteomes" id="UP001596028"/>
    </source>
</evidence>
<dbReference type="Gene3D" id="2.60.120.260">
    <property type="entry name" value="Galactose-binding domain-like"/>
    <property type="match status" value="1"/>
</dbReference>
<evidence type="ECO:0000259" key="1">
    <source>
        <dbReference type="Pfam" id="PF13472"/>
    </source>
</evidence>
<reference evidence="3" key="1">
    <citation type="journal article" date="2019" name="Int. J. Syst. Evol. Microbiol.">
        <title>The Global Catalogue of Microorganisms (GCM) 10K type strain sequencing project: providing services to taxonomists for standard genome sequencing and annotation.</title>
        <authorList>
            <consortium name="The Broad Institute Genomics Platform"/>
            <consortium name="The Broad Institute Genome Sequencing Center for Infectious Disease"/>
            <person name="Wu L."/>
            <person name="Ma J."/>
        </authorList>
    </citation>
    <scope>NUCLEOTIDE SEQUENCE [LARGE SCALE GENOMIC DNA]</scope>
    <source>
        <strain evidence="3">CCUG 49571</strain>
    </source>
</reference>
<proteinExistence type="predicted"/>
<dbReference type="InterPro" id="IPR036514">
    <property type="entry name" value="SGNH_hydro_sf"/>
</dbReference>
<dbReference type="InterPro" id="IPR051532">
    <property type="entry name" value="Ester_Hydrolysis_Enzymes"/>
</dbReference>
<dbReference type="PANTHER" id="PTHR30383">
    <property type="entry name" value="THIOESTERASE 1/PROTEASE 1/LYSOPHOSPHOLIPASE L1"/>
    <property type="match status" value="1"/>
</dbReference>
<dbReference type="Gene3D" id="3.40.50.1110">
    <property type="entry name" value="SGNH hydrolase"/>
    <property type="match status" value="1"/>
</dbReference>
<gene>
    <name evidence="2" type="ORF">ACFO3S_05845</name>
</gene>
<dbReference type="CDD" id="cd00229">
    <property type="entry name" value="SGNH_hydrolase"/>
    <property type="match status" value="1"/>
</dbReference>
<organism evidence="2 3">
    <name type="scientific">Cohnella hongkongensis</name>
    <dbReference type="NCBI Taxonomy" id="178337"/>
    <lineage>
        <taxon>Bacteria</taxon>
        <taxon>Bacillati</taxon>
        <taxon>Bacillota</taxon>
        <taxon>Bacilli</taxon>
        <taxon>Bacillales</taxon>
        <taxon>Paenibacillaceae</taxon>
        <taxon>Cohnella</taxon>
    </lineage>
</organism>
<accession>A0ABV9FAC3</accession>
<dbReference type="RefSeq" id="WP_378093293.1">
    <property type="nucleotide sequence ID" value="NZ_JBHSEP010000003.1"/>
</dbReference>
<keyword evidence="2" id="KW-0378">Hydrolase</keyword>
<comment type="caution">
    <text evidence="2">The sequence shown here is derived from an EMBL/GenBank/DDBJ whole genome shotgun (WGS) entry which is preliminary data.</text>
</comment>
<dbReference type="EMBL" id="JBHSEP010000003">
    <property type="protein sequence ID" value="MFC4597755.1"/>
    <property type="molecule type" value="Genomic_DNA"/>
</dbReference>
<protein>
    <submittedName>
        <fullName evidence="2">SGNH/GDSL hydrolase family protein</fullName>
    </submittedName>
</protein>